<feature type="domain" description="Conserved virulence factor B-like winged helix" evidence="3">
    <location>
        <begin position="300"/>
        <end position="355"/>
    </location>
</feature>
<evidence type="ECO:0000259" key="2">
    <source>
        <dbReference type="Pfam" id="PF13509"/>
    </source>
</evidence>
<dbReference type="InterPro" id="IPR012340">
    <property type="entry name" value="NA-bd_OB-fold"/>
</dbReference>
<evidence type="ECO:0000313" key="4">
    <source>
        <dbReference type="EMBL" id="TXD32085.1"/>
    </source>
</evidence>
<accession>A0A5C6X1H6</accession>
<organism evidence="4 5">
    <name type="scientific">Lujinxingia vulgaris</name>
    <dbReference type="NCBI Taxonomy" id="2600176"/>
    <lineage>
        <taxon>Bacteria</taxon>
        <taxon>Deltaproteobacteria</taxon>
        <taxon>Bradymonadales</taxon>
        <taxon>Lujinxingiaceae</taxon>
        <taxon>Lujinxingia</taxon>
    </lineage>
</organism>
<feature type="domain" description="Conserved virulence factor B first S1" evidence="2">
    <location>
        <begin position="84"/>
        <end position="144"/>
    </location>
</feature>
<protein>
    <submittedName>
        <fullName evidence="4">GntR family transcriptional regulator</fullName>
    </submittedName>
</protein>
<dbReference type="InterPro" id="IPR036388">
    <property type="entry name" value="WH-like_DNA-bd_sf"/>
</dbReference>
<dbReference type="EMBL" id="VOSL01000140">
    <property type="protein sequence ID" value="TXD32085.1"/>
    <property type="molecule type" value="Genomic_DNA"/>
</dbReference>
<dbReference type="Proteomes" id="UP000321046">
    <property type="component" value="Unassembled WGS sequence"/>
</dbReference>
<gene>
    <name evidence="4" type="ORF">FRC96_19005</name>
</gene>
<dbReference type="InterPro" id="IPR039566">
    <property type="entry name" value="CvfB_S1_st"/>
</dbReference>
<dbReference type="Gene3D" id="1.10.10.10">
    <property type="entry name" value="Winged helix-like DNA-binding domain superfamily/Winged helix DNA-binding domain"/>
    <property type="match status" value="1"/>
</dbReference>
<dbReference type="PANTHER" id="PTHR37296:SF1">
    <property type="entry name" value="CONSERVED VIRULENCE FACTOR B"/>
    <property type="match status" value="1"/>
</dbReference>
<evidence type="ECO:0000313" key="5">
    <source>
        <dbReference type="Proteomes" id="UP000321046"/>
    </source>
</evidence>
<dbReference type="Gene3D" id="2.40.50.140">
    <property type="entry name" value="Nucleic acid-binding proteins"/>
    <property type="match status" value="1"/>
</dbReference>
<dbReference type="PANTHER" id="PTHR37296">
    <property type="entry name" value="CONSERVED VIRULENCE FACTOR B"/>
    <property type="match status" value="1"/>
</dbReference>
<dbReference type="InterPro" id="IPR014464">
    <property type="entry name" value="CvfB_fam"/>
</dbReference>
<proteinExistence type="predicted"/>
<dbReference type="Pfam" id="PF13509">
    <property type="entry name" value="S1_2"/>
    <property type="match status" value="2"/>
</dbReference>
<sequence>MVALPCVDIAEDCWHKGLEDGRSSNFVGPSRAAHSTIRYVAQLHAPRTRSLTFDDRVCVPHASLDLSQASPPPRTKTPGTPMNIGQHNILTVISRGSEGYVLEGAGARERVTLPRRDAGEELEIGEHVRVFVYLDSDDEPVATTREPLASVGQCAWLRVKEVNRIGAFLEWGPGKDLFVPFAEQVGRMKEGRFYVVYLYLDNTGRIAASQKIDAFLSTEGRGFREGDEVDLLLWERSDLGFKAVVDHTHLGMLFERQMIGDLRPGQSLRGYILEVRSDGKINLSLQRHTPAARDKLQTAILDHLRDNGGVSTLTDKSSPDAIFKAFGVSKKNFKKALGGLYREKVVVIGEGEVRLVPSAPGRR</sequence>
<dbReference type="InterPro" id="IPR040764">
    <property type="entry name" value="CvfB_WH"/>
</dbReference>
<feature type="domain" description="Conserved virulence factor B first S1" evidence="2">
    <location>
        <begin position="151"/>
        <end position="211"/>
    </location>
</feature>
<name>A0A5C6X1H6_9DELT</name>
<dbReference type="OrthoDB" id="9801597at2"/>
<evidence type="ECO:0000259" key="3">
    <source>
        <dbReference type="Pfam" id="PF17783"/>
    </source>
</evidence>
<evidence type="ECO:0000256" key="1">
    <source>
        <dbReference type="SAM" id="MobiDB-lite"/>
    </source>
</evidence>
<dbReference type="Pfam" id="PF17783">
    <property type="entry name" value="WHD_CvfB"/>
    <property type="match status" value="1"/>
</dbReference>
<feature type="region of interest" description="Disordered" evidence="1">
    <location>
        <begin position="64"/>
        <end position="84"/>
    </location>
</feature>
<dbReference type="AlphaFoldDB" id="A0A5C6X1H6"/>
<reference evidence="4 5" key="1">
    <citation type="submission" date="2019-08" db="EMBL/GenBank/DDBJ databases">
        <title>Bradymonadales sp. TMQ2.</title>
        <authorList>
            <person name="Liang Q."/>
        </authorList>
    </citation>
    <scope>NUCLEOTIDE SEQUENCE [LARGE SCALE GENOMIC DNA]</scope>
    <source>
        <strain evidence="4 5">TMQ2</strain>
    </source>
</reference>
<comment type="caution">
    <text evidence="4">The sequence shown here is derived from an EMBL/GenBank/DDBJ whole genome shotgun (WGS) entry which is preliminary data.</text>
</comment>